<evidence type="ECO:0000313" key="4">
    <source>
        <dbReference type="Proteomes" id="UP001596356"/>
    </source>
</evidence>
<dbReference type="EMBL" id="JBHSWJ010000002">
    <property type="protein sequence ID" value="MFC6715291.1"/>
    <property type="molecule type" value="Genomic_DNA"/>
</dbReference>
<dbReference type="RefSeq" id="WP_377824293.1">
    <property type="nucleotide sequence ID" value="NZ_JBHSWJ010000002.1"/>
</dbReference>
<name>A0ABW2AW85_9MICO</name>
<accession>A0ABW2AW85</accession>
<gene>
    <name evidence="3" type="ORF">ACFQBT_16310</name>
</gene>
<dbReference type="Proteomes" id="UP001596356">
    <property type="component" value="Unassembled WGS sequence"/>
</dbReference>
<dbReference type="Gene3D" id="3.40.50.2000">
    <property type="entry name" value="Glycogen Phosphorylase B"/>
    <property type="match status" value="1"/>
</dbReference>
<dbReference type="SUPFAM" id="SSF53756">
    <property type="entry name" value="UDP-Glycosyltransferase/glycogen phosphorylase"/>
    <property type="match status" value="1"/>
</dbReference>
<dbReference type="PANTHER" id="PTHR10788:SF106">
    <property type="entry name" value="BCDNA.GH08860"/>
    <property type="match status" value="1"/>
</dbReference>
<comment type="similarity">
    <text evidence="1">Belongs to the glycosyltransferase 20 family.</text>
</comment>
<feature type="region of interest" description="Disordered" evidence="2">
    <location>
        <begin position="222"/>
        <end position="242"/>
    </location>
</feature>
<reference evidence="4" key="1">
    <citation type="journal article" date="2019" name="Int. J. Syst. Evol. Microbiol.">
        <title>The Global Catalogue of Microorganisms (GCM) 10K type strain sequencing project: providing services to taxonomists for standard genome sequencing and annotation.</title>
        <authorList>
            <consortium name="The Broad Institute Genomics Platform"/>
            <consortium name="The Broad Institute Genome Sequencing Center for Infectious Disease"/>
            <person name="Wu L."/>
            <person name="Ma J."/>
        </authorList>
    </citation>
    <scope>NUCLEOTIDE SEQUENCE [LARGE SCALE GENOMIC DNA]</scope>
    <source>
        <strain evidence="4">NBRC 106593</strain>
    </source>
</reference>
<evidence type="ECO:0000313" key="3">
    <source>
        <dbReference type="EMBL" id="MFC6715291.1"/>
    </source>
</evidence>
<comment type="caution">
    <text evidence="3">The sequence shown here is derived from an EMBL/GenBank/DDBJ whole genome shotgun (WGS) entry which is preliminary data.</text>
</comment>
<dbReference type="PANTHER" id="PTHR10788">
    <property type="entry name" value="TREHALOSE-6-PHOSPHATE SYNTHASE"/>
    <property type="match status" value="1"/>
</dbReference>
<evidence type="ECO:0000256" key="2">
    <source>
        <dbReference type="SAM" id="MobiDB-lite"/>
    </source>
</evidence>
<evidence type="ECO:0000256" key="1">
    <source>
        <dbReference type="ARBA" id="ARBA00008799"/>
    </source>
</evidence>
<dbReference type="Pfam" id="PF00982">
    <property type="entry name" value="Glyco_transf_20"/>
    <property type="match status" value="1"/>
</dbReference>
<protein>
    <submittedName>
        <fullName evidence="3">Trehalose-6-phosphate synthase</fullName>
    </submittedName>
</protein>
<dbReference type="InterPro" id="IPR001830">
    <property type="entry name" value="Glyco_trans_20"/>
</dbReference>
<keyword evidence="4" id="KW-1185">Reference proteome</keyword>
<organism evidence="3 4">
    <name type="scientific">Branchiibius cervicis</name>
    <dbReference type="NCBI Taxonomy" id="908252"/>
    <lineage>
        <taxon>Bacteria</taxon>
        <taxon>Bacillati</taxon>
        <taxon>Actinomycetota</taxon>
        <taxon>Actinomycetes</taxon>
        <taxon>Micrococcales</taxon>
        <taxon>Dermacoccaceae</taxon>
        <taxon>Branchiibius</taxon>
    </lineage>
</organism>
<proteinExistence type="inferred from homology"/>
<sequence length="267" mass="30279">MTSPTFDLVIAANRLPVDKEVAEDGSIEWHRSPGGLVTAMESVMRGREAAWIGWSGDAGDPPEPFEENGMYLVPIGLSEDEVTNYYEGYSNDTLWPLYHDVIVPATFRRRWRSSYERINQRFAEAVSEVAAPGATVWLHDYQLQRVPSLLRAIRPDLRIGWFNHIPFPPVEIFMQLPGRETLLEGLLGADFLGFQVRSDAANFREACRRLLHSTVRGRSSPLPTAAGCGRRRCPSRSTSRSCGRWPLRRRRCNGPRRSAPRWAIRTS</sequence>